<accession>A0A423VW30</accession>
<evidence type="ECO:0000313" key="2">
    <source>
        <dbReference type="EMBL" id="ROV95270.1"/>
    </source>
</evidence>
<evidence type="ECO:0000313" key="3">
    <source>
        <dbReference type="Proteomes" id="UP000285146"/>
    </source>
</evidence>
<dbReference type="AlphaFoldDB" id="A0A423VW30"/>
<proteinExistence type="predicted"/>
<name>A0A423VW30_9PEZI</name>
<reference evidence="2 3" key="1">
    <citation type="submission" date="2015-09" db="EMBL/GenBank/DDBJ databases">
        <title>Host preference determinants of Valsa canker pathogens revealed by comparative genomics.</title>
        <authorList>
            <person name="Yin Z."/>
            <person name="Huang L."/>
        </authorList>
    </citation>
    <scope>NUCLEOTIDE SEQUENCE [LARGE SCALE GENOMIC DNA]</scope>
    <source>
        <strain evidence="2 3">SXYLt</strain>
    </source>
</reference>
<gene>
    <name evidence="2" type="ORF">VPNG_08977</name>
</gene>
<dbReference type="EMBL" id="LKEB01000072">
    <property type="protein sequence ID" value="ROV95270.1"/>
    <property type="molecule type" value="Genomic_DNA"/>
</dbReference>
<dbReference type="Proteomes" id="UP000285146">
    <property type="component" value="Unassembled WGS sequence"/>
</dbReference>
<dbReference type="STRING" id="1230097.A0A423VW30"/>
<protein>
    <submittedName>
        <fullName evidence="2">Uncharacterized protein</fullName>
    </submittedName>
</protein>
<feature type="region of interest" description="Disordered" evidence="1">
    <location>
        <begin position="67"/>
        <end position="89"/>
    </location>
</feature>
<keyword evidence="3" id="KW-1185">Reference proteome</keyword>
<dbReference type="OrthoDB" id="626167at2759"/>
<organism evidence="2 3">
    <name type="scientific">Cytospora leucostoma</name>
    <dbReference type="NCBI Taxonomy" id="1230097"/>
    <lineage>
        <taxon>Eukaryota</taxon>
        <taxon>Fungi</taxon>
        <taxon>Dikarya</taxon>
        <taxon>Ascomycota</taxon>
        <taxon>Pezizomycotina</taxon>
        <taxon>Sordariomycetes</taxon>
        <taxon>Sordariomycetidae</taxon>
        <taxon>Diaporthales</taxon>
        <taxon>Cytosporaceae</taxon>
        <taxon>Cytospora</taxon>
    </lineage>
</organism>
<sequence>MPGRHFLPRFNIDCQRQAQVSIEWDLSGLFRGTRAVCSLGGGPEPITAQGNADTLLDSVFMVGPVNSHPAEPPPHARGPAAEDAGSSGGTTYWFGDLPPNLSAVRDYATKIFPAWQSTSQTRRWAATAPSYATCRGAPGSPAPSSGRAASSSSAAVVLEYI</sequence>
<dbReference type="InParanoid" id="A0A423VW30"/>
<evidence type="ECO:0000256" key="1">
    <source>
        <dbReference type="SAM" id="MobiDB-lite"/>
    </source>
</evidence>
<comment type="caution">
    <text evidence="2">The sequence shown here is derived from an EMBL/GenBank/DDBJ whole genome shotgun (WGS) entry which is preliminary data.</text>
</comment>